<evidence type="ECO:0000313" key="3">
    <source>
        <dbReference type="EMBL" id="KAJ6690539.1"/>
    </source>
</evidence>
<dbReference type="OrthoDB" id="658575at2759"/>
<dbReference type="Proteomes" id="UP001151529">
    <property type="component" value="Chromosome 8"/>
</dbReference>
<evidence type="ECO:0000256" key="2">
    <source>
        <dbReference type="SAM" id="MobiDB-lite"/>
    </source>
</evidence>
<keyword evidence="4" id="KW-1185">Reference proteome</keyword>
<dbReference type="AlphaFoldDB" id="A0A9Q0PMI3"/>
<reference evidence="3" key="1">
    <citation type="submission" date="2022-11" db="EMBL/GenBank/DDBJ databases">
        <authorList>
            <person name="Hyden B.L."/>
            <person name="Feng K."/>
            <person name="Yates T."/>
            <person name="Jawdy S."/>
            <person name="Smart L.B."/>
            <person name="Muchero W."/>
        </authorList>
    </citation>
    <scope>NUCLEOTIDE SEQUENCE</scope>
    <source>
        <tissue evidence="3">Shoot tip</tissue>
    </source>
</reference>
<evidence type="ECO:0000256" key="1">
    <source>
        <dbReference type="SAM" id="Coils"/>
    </source>
</evidence>
<keyword evidence="1" id="KW-0175">Coiled coil</keyword>
<organism evidence="3 4">
    <name type="scientific">Salix viminalis</name>
    <name type="common">Common osier</name>
    <name type="synonym">Basket willow</name>
    <dbReference type="NCBI Taxonomy" id="40686"/>
    <lineage>
        <taxon>Eukaryota</taxon>
        <taxon>Viridiplantae</taxon>
        <taxon>Streptophyta</taxon>
        <taxon>Embryophyta</taxon>
        <taxon>Tracheophyta</taxon>
        <taxon>Spermatophyta</taxon>
        <taxon>Magnoliopsida</taxon>
        <taxon>eudicotyledons</taxon>
        <taxon>Gunneridae</taxon>
        <taxon>Pentapetalae</taxon>
        <taxon>rosids</taxon>
        <taxon>fabids</taxon>
        <taxon>Malpighiales</taxon>
        <taxon>Salicaceae</taxon>
        <taxon>Saliceae</taxon>
        <taxon>Salix</taxon>
    </lineage>
</organism>
<name>A0A9Q0PMI3_SALVM</name>
<feature type="region of interest" description="Disordered" evidence="2">
    <location>
        <begin position="518"/>
        <end position="545"/>
    </location>
</feature>
<dbReference type="EMBL" id="JAPFFL010000012">
    <property type="protein sequence ID" value="KAJ6690539.1"/>
    <property type="molecule type" value="Genomic_DNA"/>
</dbReference>
<evidence type="ECO:0000313" key="4">
    <source>
        <dbReference type="Proteomes" id="UP001151529"/>
    </source>
</evidence>
<sequence>MEGSSVEHKLDGLPVGSESEDSRSLELDLQHLQDSQKNLESTIHLPERSLEDKIHAIEVEQSLKTQTIMDCEAEWREKLAAKEEKITNLEAELFKALNPLDSQNGDDRDLIKEIEVLTQKMEELERDCSELTEENLELLLKLKGVRKICKLEEEMSKKEIISQQLSTDRLQIQCADLGKRCADLELQLQASKDKTLYLDFELSKYHARGERQEIEIATLQEQLEHYKGMETGVNVHPAGICADVKLSESQATSEMDKTLTELQEHIQSCLANVKKQQCDPCFPINGECSSAFDKPVISNNTDLFNQKEKAKSILSSFVQLKDLFEAKSALFKNEVCQSEEVRAMVNPDELQNNLEAYDLGGNPLSNYGPQPESVQMESTPEMTDLEKELLEKISGMERLNSLNEQEIDALRHSQMELETQISNLQNERWQLEQNLEVTLSESMVTSKCLGDLQKEITKLSSDRDSQASAKEILERKLSELESGKLELEAHLSELEKENVQLSERICGLEAQLRYLTNDRESTSEELHNSESSNMSLREEIKKTGK</sequence>
<gene>
    <name evidence="3" type="ORF">OIU85_006764</name>
</gene>
<feature type="compositionally biased region" description="Basic and acidic residues" evidence="2">
    <location>
        <begin position="1"/>
        <end position="11"/>
    </location>
</feature>
<dbReference type="PANTHER" id="PTHR47270">
    <property type="entry name" value="PROTEIN MLP1-LIKE"/>
    <property type="match status" value="1"/>
</dbReference>
<feature type="coiled-coil region" evidence="1">
    <location>
        <begin position="72"/>
        <end position="141"/>
    </location>
</feature>
<reference evidence="3" key="2">
    <citation type="journal article" date="2023" name="Int. J. Mol. Sci.">
        <title>De Novo Assembly and Annotation of 11 Diverse Shrub Willow (Salix) Genomes Reveals Novel Gene Organization in Sex-Linked Regions.</title>
        <authorList>
            <person name="Hyden B."/>
            <person name="Feng K."/>
            <person name="Yates T.B."/>
            <person name="Jawdy S."/>
            <person name="Cereghino C."/>
            <person name="Smart L.B."/>
            <person name="Muchero W."/>
        </authorList>
    </citation>
    <scope>NUCLEOTIDE SEQUENCE [LARGE SCALE GENOMIC DNA]</scope>
    <source>
        <tissue evidence="3">Shoot tip</tissue>
    </source>
</reference>
<feature type="compositionally biased region" description="Basic and acidic residues" evidence="2">
    <location>
        <begin position="518"/>
        <end position="528"/>
    </location>
</feature>
<protein>
    <submittedName>
        <fullName evidence="3">Uncharacterized protein</fullName>
    </submittedName>
</protein>
<proteinExistence type="predicted"/>
<accession>A0A9Q0PMI3</accession>
<feature type="compositionally biased region" description="Basic and acidic residues" evidence="2">
    <location>
        <begin position="536"/>
        <end position="545"/>
    </location>
</feature>
<feature type="coiled-coil region" evidence="1">
    <location>
        <begin position="407"/>
        <end position="441"/>
    </location>
</feature>
<dbReference type="PANTHER" id="PTHR47270:SF13">
    <property type="entry name" value="HEAVY CHAIN-LIKE PROTEIN, PUTATIVE-RELATED"/>
    <property type="match status" value="1"/>
</dbReference>
<comment type="caution">
    <text evidence="3">The sequence shown here is derived from an EMBL/GenBank/DDBJ whole genome shotgun (WGS) entry which is preliminary data.</text>
</comment>
<feature type="coiled-coil region" evidence="1">
    <location>
        <begin position="470"/>
        <end position="504"/>
    </location>
</feature>
<feature type="region of interest" description="Disordered" evidence="2">
    <location>
        <begin position="1"/>
        <end position="28"/>
    </location>
</feature>